<accession>A0AAE3YFQ1</accession>
<evidence type="ECO:0000256" key="10">
    <source>
        <dbReference type="ARBA" id="ARBA00022989"/>
    </source>
</evidence>
<protein>
    <recommendedName>
        <fullName evidence="17">Probable peptidoglycan glycosyltransferase FtsW</fullName>
        <ecNumber evidence="19">2.4.99.28</ecNumber>
    </recommendedName>
    <alternativeName>
        <fullName evidence="18">Cell division protein FtsW</fullName>
    </alternativeName>
    <alternativeName>
        <fullName evidence="15">Cell wall polymerase</fullName>
    </alternativeName>
    <alternativeName>
        <fullName evidence="14">Peptidoglycan polymerase</fullName>
    </alternativeName>
</protein>
<evidence type="ECO:0000256" key="12">
    <source>
        <dbReference type="ARBA" id="ARBA00023306"/>
    </source>
</evidence>
<name>A0AAE3YFQ1_9MICC</name>
<keyword evidence="11 22" id="KW-0472">Membrane</keyword>
<evidence type="ECO:0000256" key="9">
    <source>
        <dbReference type="ARBA" id="ARBA00022984"/>
    </source>
</evidence>
<evidence type="ECO:0000256" key="7">
    <source>
        <dbReference type="ARBA" id="ARBA00022692"/>
    </source>
</evidence>
<keyword evidence="12" id="KW-0131">Cell cycle</keyword>
<evidence type="ECO:0000256" key="5">
    <source>
        <dbReference type="ARBA" id="ARBA00022676"/>
    </source>
</evidence>
<dbReference type="AlphaFoldDB" id="A0AAE3YFQ1"/>
<evidence type="ECO:0000256" key="6">
    <source>
        <dbReference type="ARBA" id="ARBA00022679"/>
    </source>
</evidence>
<feature type="transmembrane region" description="Helical" evidence="22">
    <location>
        <begin position="127"/>
        <end position="146"/>
    </location>
</feature>
<comment type="subcellular location">
    <subcellularLocation>
        <location evidence="1">Cell membrane</location>
        <topology evidence="1">Multi-pass membrane protein</topology>
    </subcellularLocation>
</comment>
<dbReference type="GO" id="GO:0071555">
    <property type="term" value="P:cell wall organization"/>
    <property type="evidence" value="ECO:0007669"/>
    <property type="project" value="UniProtKB-KW"/>
</dbReference>
<dbReference type="NCBIfam" id="TIGR02614">
    <property type="entry name" value="ftsW"/>
    <property type="match status" value="1"/>
</dbReference>
<comment type="catalytic activity">
    <reaction evidence="20">
        <text>[GlcNAc-(1-&gt;4)-Mur2Ac(oyl-L-Ala-gamma-D-Glu-L-Lys-D-Ala-D-Ala)](n)-di-trans,octa-cis-undecaprenyl diphosphate + beta-D-GlcNAc-(1-&gt;4)-Mur2Ac(oyl-L-Ala-gamma-D-Glu-L-Lys-D-Ala-D-Ala)-di-trans,octa-cis-undecaprenyl diphosphate = [GlcNAc-(1-&gt;4)-Mur2Ac(oyl-L-Ala-gamma-D-Glu-L-Lys-D-Ala-D-Ala)](n+1)-di-trans,octa-cis-undecaprenyl diphosphate + di-trans,octa-cis-undecaprenyl diphosphate + H(+)</text>
        <dbReference type="Rhea" id="RHEA:23708"/>
        <dbReference type="Rhea" id="RHEA-COMP:9602"/>
        <dbReference type="Rhea" id="RHEA-COMP:9603"/>
        <dbReference type="ChEBI" id="CHEBI:15378"/>
        <dbReference type="ChEBI" id="CHEBI:58405"/>
        <dbReference type="ChEBI" id="CHEBI:60033"/>
        <dbReference type="ChEBI" id="CHEBI:78435"/>
        <dbReference type="EC" id="2.4.99.28"/>
    </reaction>
</comment>
<feature type="transmembrane region" description="Helical" evidence="22">
    <location>
        <begin position="101"/>
        <end position="121"/>
    </location>
</feature>
<comment type="similarity">
    <text evidence="16">Belongs to the SEDS family. FtsW subfamily.</text>
</comment>
<feature type="transmembrane region" description="Helical" evidence="22">
    <location>
        <begin position="323"/>
        <end position="347"/>
    </location>
</feature>
<evidence type="ECO:0000256" key="18">
    <source>
        <dbReference type="ARBA" id="ARBA00041418"/>
    </source>
</evidence>
<dbReference type="Proteomes" id="UP001247307">
    <property type="component" value="Unassembled WGS sequence"/>
</dbReference>
<feature type="transmembrane region" description="Helical" evidence="22">
    <location>
        <begin position="58"/>
        <end position="80"/>
    </location>
</feature>
<dbReference type="GO" id="GO:0009252">
    <property type="term" value="P:peptidoglycan biosynthetic process"/>
    <property type="evidence" value="ECO:0007669"/>
    <property type="project" value="UniProtKB-KW"/>
</dbReference>
<evidence type="ECO:0000256" key="20">
    <source>
        <dbReference type="ARBA" id="ARBA00049902"/>
    </source>
</evidence>
<keyword evidence="4 23" id="KW-0132">Cell division</keyword>
<dbReference type="RefSeq" id="WP_309848975.1">
    <property type="nucleotide sequence ID" value="NZ_BAAAIU010000004.1"/>
</dbReference>
<comment type="pathway">
    <text evidence="2">Cell wall biogenesis; peptidoglycan biosynthesis.</text>
</comment>
<dbReference type="EC" id="2.4.99.28" evidence="19"/>
<evidence type="ECO:0000256" key="21">
    <source>
        <dbReference type="ARBA" id="ARBA00049966"/>
    </source>
</evidence>
<dbReference type="InterPro" id="IPR018365">
    <property type="entry name" value="Cell_cycle_FtsW-rel_CS"/>
</dbReference>
<evidence type="ECO:0000256" key="3">
    <source>
        <dbReference type="ARBA" id="ARBA00022475"/>
    </source>
</evidence>
<keyword evidence="8" id="KW-0133">Cell shape</keyword>
<dbReference type="GO" id="GO:0005886">
    <property type="term" value="C:plasma membrane"/>
    <property type="evidence" value="ECO:0007669"/>
    <property type="project" value="UniProtKB-SubCell"/>
</dbReference>
<evidence type="ECO:0000256" key="19">
    <source>
        <dbReference type="ARBA" id="ARBA00044770"/>
    </source>
</evidence>
<sequence length="427" mass="45637">MPDTRVDRSSGRPAFEDRDRVISVTDREATAAGLASVRRRLASSWESLAGRGRPTTTWAFSVMLTCVIALTAIGLTMVLSASAVESISKDQSPISLFRKQAIWAVVGFGLMFGLSRMPVWLFRRAAWWAYLFAVVLLVVVLTPLGVEVNGNRNWIQVGSFTMQPSEPAKLALAMWAGHLLARKSARLGDFKSTGLPVIGMGLIIILLVLRGKDLGTAIVLFAILAVALWASGMPKRVPGALLAVAGAAGVVLSLVSSNRSDRIQAWMGRNCDVSGLCDQAQAGATALARGGWLGVGLGQSQVKWSWLPEAHNDFVFAIIGEELGLVGTLFILGLFALFSLVAIRVVLRYDDVFVRVTGSCIVMWIAMQAAVNIAMVVGALPVIGLPLPFISYGGSALTFTLAAVGVLLAFARPERTAPTRPGRKRHA</sequence>
<keyword evidence="10 22" id="KW-1133">Transmembrane helix</keyword>
<dbReference type="GO" id="GO:0015648">
    <property type="term" value="F:lipid-linked peptidoglycan transporter activity"/>
    <property type="evidence" value="ECO:0007669"/>
    <property type="project" value="TreeGrafter"/>
</dbReference>
<dbReference type="PROSITE" id="PS00428">
    <property type="entry name" value="FTSW_RODA_SPOVE"/>
    <property type="match status" value="1"/>
</dbReference>
<gene>
    <name evidence="23" type="ORF">J2S35_000259</name>
</gene>
<evidence type="ECO:0000256" key="1">
    <source>
        <dbReference type="ARBA" id="ARBA00004651"/>
    </source>
</evidence>
<evidence type="ECO:0000256" key="22">
    <source>
        <dbReference type="SAM" id="Phobius"/>
    </source>
</evidence>
<dbReference type="InterPro" id="IPR001182">
    <property type="entry name" value="FtsW/RodA"/>
</dbReference>
<dbReference type="PANTHER" id="PTHR30474">
    <property type="entry name" value="CELL CYCLE PROTEIN"/>
    <property type="match status" value="1"/>
</dbReference>
<evidence type="ECO:0000256" key="4">
    <source>
        <dbReference type="ARBA" id="ARBA00022618"/>
    </source>
</evidence>
<feature type="transmembrane region" description="Helical" evidence="22">
    <location>
        <begin position="359"/>
        <end position="383"/>
    </location>
</feature>
<evidence type="ECO:0000256" key="13">
    <source>
        <dbReference type="ARBA" id="ARBA00023316"/>
    </source>
</evidence>
<dbReference type="GO" id="GO:0008955">
    <property type="term" value="F:peptidoglycan glycosyltransferase activity"/>
    <property type="evidence" value="ECO:0007669"/>
    <property type="project" value="UniProtKB-EC"/>
</dbReference>
<evidence type="ECO:0000256" key="11">
    <source>
        <dbReference type="ARBA" id="ARBA00023136"/>
    </source>
</evidence>
<evidence type="ECO:0000256" key="14">
    <source>
        <dbReference type="ARBA" id="ARBA00032370"/>
    </source>
</evidence>
<keyword evidence="5" id="KW-0328">Glycosyltransferase</keyword>
<keyword evidence="13" id="KW-0961">Cell wall biogenesis/degradation</keyword>
<evidence type="ECO:0000256" key="16">
    <source>
        <dbReference type="ARBA" id="ARBA00038053"/>
    </source>
</evidence>
<dbReference type="EMBL" id="JAVDUI010000001">
    <property type="protein sequence ID" value="MDR6891319.1"/>
    <property type="molecule type" value="Genomic_DNA"/>
</dbReference>
<evidence type="ECO:0000256" key="15">
    <source>
        <dbReference type="ARBA" id="ARBA00033270"/>
    </source>
</evidence>
<dbReference type="GO" id="GO:0008360">
    <property type="term" value="P:regulation of cell shape"/>
    <property type="evidence" value="ECO:0007669"/>
    <property type="project" value="UniProtKB-KW"/>
</dbReference>
<feature type="transmembrane region" description="Helical" evidence="22">
    <location>
        <begin position="215"/>
        <end position="232"/>
    </location>
</feature>
<evidence type="ECO:0000256" key="17">
    <source>
        <dbReference type="ARBA" id="ARBA00041185"/>
    </source>
</evidence>
<keyword evidence="7 22" id="KW-0812">Transmembrane</keyword>
<dbReference type="GO" id="GO:0032153">
    <property type="term" value="C:cell division site"/>
    <property type="evidence" value="ECO:0007669"/>
    <property type="project" value="TreeGrafter"/>
</dbReference>
<dbReference type="InterPro" id="IPR013437">
    <property type="entry name" value="FtsW"/>
</dbReference>
<keyword evidence="24" id="KW-1185">Reference proteome</keyword>
<dbReference type="GO" id="GO:0051301">
    <property type="term" value="P:cell division"/>
    <property type="evidence" value="ECO:0007669"/>
    <property type="project" value="UniProtKB-KW"/>
</dbReference>
<keyword evidence="6" id="KW-0808">Transferase</keyword>
<dbReference type="Pfam" id="PF01098">
    <property type="entry name" value="FTSW_RODA_SPOVE"/>
    <property type="match status" value="1"/>
</dbReference>
<reference evidence="23" key="1">
    <citation type="submission" date="2023-07" db="EMBL/GenBank/DDBJ databases">
        <title>Sequencing the genomes of 1000 actinobacteria strains.</title>
        <authorList>
            <person name="Klenk H.-P."/>
        </authorList>
    </citation>
    <scope>NUCLEOTIDE SEQUENCE</scope>
    <source>
        <strain evidence="23">DSM 13988</strain>
    </source>
</reference>
<dbReference type="PANTHER" id="PTHR30474:SF2">
    <property type="entry name" value="PEPTIDOGLYCAN GLYCOSYLTRANSFERASE FTSW-RELATED"/>
    <property type="match status" value="1"/>
</dbReference>
<evidence type="ECO:0000313" key="23">
    <source>
        <dbReference type="EMBL" id="MDR6891319.1"/>
    </source>
</evidence>
<evidence type="ECO:0000313" key="24">
    <source>
        <dbReference type="Proteomes" id="UP001247307"/>
    </source>
</evidence>
<keyword evidence="3" id="KW-1003">Cell membrane</keyword>
<organism evidence="23 24">
    <name type="scientific">Falsarthrobacter nasiphocae</name>
    <dbReference type="NCBI Taxonomy" id="189863"/>
    <lineage>
        <taxon>Bacteria</taxon>
        <taxon>Bacillati</taxon>
        <taxon>Actinomycetota</taxon>
        <taxon>Actinomycetes</taxon>
        <taxon>Micrococcales</taxon>
        <taxon>Micrococcaceae</taxon>
        <taxon>Falsarthrobacter</taxon>
    </lineage>
</organism>
<feature type="transmembrane region" description="Helical" evidence="22">
    <location>
        <begin position="192"/>
        <end position="209"/>
    </location>
</feature>
<comment type="function">
    <text evidence="21">Peptidoglycan polymerase that is essential for cell division.</text>
</comment>
<evidence type="ECO:0000256" key="8">
    <source>
        <dbReference type="ARBA" id="ARBA00022960"/>
    </source>
</evidence>
<comment type="caution">
    <text evidence="23">The sequence shown here is derived from an EMBL/GenBank/DDBJ whole genome shotgun (WGS) entry which is preliminary data.</text>
</comment>
<evidence type="ECO:0000256" key="2">
    <source>
        <dbReference type="ARBA" id="ARBA00004752"/>
    </source>
</evidence>
<feature type="transmembrane region" description="Helical" evidence="22">
    <location>
        <begin position="389"/>
        <end position="411"/>
    </location>
</feature>
<proteinExistence type="inferred from homology"/>
<keyword evidence="9" id="KW-0573">Peptidoglycan synthesis</keyword>